<comment type="caution">
    <text evidence="1">The sequence shown here is derived from an EMBL/GenBank/DDBJ whole genome shotgun (WGS) entry which is preliminary data.</text>
</comment>
<reference evidence="1 2" key="1">
    <citation type="submission" date="2021-07" db="EMBL/GenBank/DDBJ databases">
        <title>Paenibacillus radiodurans sp. nov., isolated from the southeastern edge of Tengger Desert.</title>
        <authorList>
            <person name="Zhang G."/>
        </authorList>
    </citation>
    <scope>NUCLEOTIDE SEQUENCE [LARGE SCALE GENOMIC DNA]</scope>
    <source>
        <strain evidence="1 2">DT7-4</strain>
    </source>
</reference>
<gene>
    <name evidence="1" type="ORF">K0T92_18340</name>
</gene>
<keyword evidence="2" id="KW-1185">Reference proteome</keyword>
<name>A0ABS7D9Y6_9BACL</name>
<dbReference type="Proteomes" id="UP000812277">
    <property type="component" value="Unassembled WGS sequence"/>
</dbReference>
<dbReference type="EMBL" id="JAHZIJ010000015">
    <property type="protein sequence ID" value="MBW7476681.1"/>
    <property type="molecule type" value="Genomic_DNA"/>
</dbReference>
<proteinExistence type="predicted"/>
<organism evidence="1 2">
    <name type="scientific">Paenibacillus oenotherae</name>
    <dbReference type="NCBI Taxonomy" id="1435645"/>
    <lineage>
        <taxon>Bacteria</taxon>
        <taxon>Bacillati</taxon>
        <taxon>Bacillota</taxon>
        <taxon>Bacilli</taxon>
        <taxon>Bacillales</taxon>
        <taxon>Paenibacillaceae</taxon>
        <taxon>Paenibacillus</taxon>
    </lineage>
</organism>
<sequence>MKEIIEKLDLPFVESKVSECDFSIINIRDDKLVFIVEILEINQLHDFVSLLPEAKEKLLTVVRNQSRNAFTNVSLPAFLWDLYVVALHDINKSEPFDETEITMIERDRFVARKIIVEFSSQEEAIKLINQQLRPEKDLDILLAEYEQDKTWQDSLITQVYETVEPDQEFIVQRSVNQIIGYLDKIESVKNANE</sequence>
<protein>
    <submittedName>
        <fullName evidence="1">Uncharacterized protein</fullName>
    </submittedName>
</protein>
<accession>A0ABS7D9Y6</accession>
<dbReference type="InterPro" id="IPR046905">
    <property type="entry name" value="ABC-3C_MC1"/>
</dbReference>
<dbReference type="Pfam" id="PF20289">
    <property type="entry name" value="MComp1"/>
    <property type="match status" value="1"/>
</dbReference>
<evidence type="ECO:0000313" key="1">
    <source>
        <dbReference type="EMBL" id="MBW7476681.1"/>
    </source>
</evidence>
<dbReference type="RefSeq" id="WP_219873926.1">
    <property type="nucleotide sequence ID" value="NZ_JAHZIJ010000015.1"/>
</dbReference>
<evidence type="ECO:0000313" key="2">
    <source>
        <dbReference type="Proteomes" id="UP000812277"/>
    </source>
</evidence>